<dbReference type="AlphaFoldDB" id="A0A256FRX5"/>
<gene>
    <name evidence="2" type="ORF">CEV31_4336</name>
</gene>
<feature type="compositionally biased region" description="Basic and acidic residues" evidence="1">
    <location>
        <begin position="77"/>
        <end position="86"/>
    </location>
</feature>
<accession>A0A256FRX5</accession>
<dbReference type="Proteomes" id="UP000215590">
    <property type="component" value="Unassembled WGS sequence"/>
</dbReference>
<feature type="region of interest" description="Disordered" evidence="1">
    <location>
        <begin position="69"/>
        <end position="97"/>
    </location>
</feature>
<keyword evidence="3" id="KW-1185">Reference proteome</keyword>
<protein>
    <submittedName>
        <fullName evidence="2">Uncharacterized protein</fullName>
    </submittedName>
</protein>
<sequence>MENGVIDRMVGHLKSLQQRNAMLSEIVFEKPSNSKVSANGLIMPGLEGAGVTEQNFASPTRLMIVTPSVKPASAPAEPKKIVKADQSDANSNTEGAE</sequence>
<feature type="compositionally biased region" description="Polar residues" evidence="1">
    <location>
        <begin position="87"/>
        <end position="97"/>
    </location>
</feature>
<comment type="caution">
    <text evidence="2">The sequence shown here is derived from an EMBL/GenBank/DDBJ whole genome shotgun (WGS) entry which is preliminary data.</text>
</comment>
<dbReference type="EMBL" id="NNRJ01000031">
    <property type="protein sequence ID" value="OYR17609.1"/>
    <property type="molecule type" value="Genomic_DNA"/>
</dbReference>
<name>A0A256FRX5_9HYPH</name>
<organism evidence="2 3">
    <name type="scientific">Brucella thiophenivorans</name>
    <dbReference type="NCBI Taxonomy" id="571255"/>
    <lineage>
        <taxon>Bacteria</taxon>
        <taxon>Pseudomonadati</taxon>
        <taxon>Pseudomonadota</taxon>
        <taxon>Alphaproteobacteria</taxon>
        <taxon>Hyphomicrobiales</taxon>
        <taxon>Brucellaceae</taxon>
        <taxon>Brucella/Ochrobactrum group</taxon>
        <taxon>Brucella</taxon>
    </lineage>
</organism>
<evidence type="ECO:0000313" key="2">
    <source>
        <dbReference type="EMBL" id="OYR17609.1"/>
    </source>
</evidence>
<evidence type="ECO:0000256" key="1">
    <source>
        <dbReference type="SAM" id="MobiDB-lite"/>
    </source>
</evidence>
<reference evidence="2 3" key="1">
    <citation type="submission" date="2017-07" db="EMBL/GenBank/DDBJ databases">
        <title>Phylogenetic study on the rhizospheric bacterium Ochrobactrum sp. A44.</title>
        <authorList>
            <person name="Krzyzanowska D.M."/>
            <person name="Ossowicki A."/>
            <person name="Rajewska M."/>
            <person name="Maciag T."/>
            <person name="Kaczynski Z."/>
            <person name="Czerwicka M."/>
            <person name="Jafra S."/>
        </authorList>
    </citation>
    <scope>NUCLEOTIDE SEQUENCE [LARGE SCALE GENOMIC DNA]</scope>
    <source>
        <strain evidence="2 3">DSM 7216</strain>
    </source>
</reference>
<proteinExistence type="predicted"/>
<evidence type="ECO:0000313" key="3">
    <source>
        <dbReference type="Proteomes" id="UP000215590"/>
    </source>
</evidence>